<protein>
    <submittedName>
        <fullName evidence="1">Uncharacterized protein</fullName>
    </submittedName>
</protein>
<name>A0A0A9B0S3_ARUDO</name>
<sequence length="16" mass="1936">MHISHIHLYSICVRIN</sequence>
<reference evidence="1" key="2">
    <citation type="journal article" date="2015" name="Data Brief">
        <title>Shoot transcriptome of the giant reed, Arundo donax.</title>
        <authorList>
            <person name="Barrero R.A."/>
            <person name="Guerrero F.D."/>
            <person name="Moolhuijzen P."/>
            <person name="Goolsby J.A."/>
            <person name="Tidwell J."/>
            <person name="Bellgard S.E."/>
            <person name="Bellgard M.I."/>
        </authorList>
    </citation>
    <scope>NUCLEOTIDE SEQUENCE</scope>
    <source>
        <tissue evidence="1">Shoot tissue taken approximately 20 cm above the soil surface</tissue>
    </source>
</reference>
<organism evidence="1">
    <name type="scientific">Arundo donax</name>
    <name type="common">Giant reed</name>
    <name type="synonym">Donax arundinaceus</name>
    <dbReference type="NCBI Taxonomy" id="35708"/>
    <lineage>
        <taxon>Eukaryota</taxon>
        <taxon>Viridiplantae</taxon>
        <taxon>Streptophyta</taxon>
        <taxon>Embryophyta</taxon>
        <taxon>Tracheophyta</taxon>
        <taxon>Spermatophyta</taxon>
        <taxon>Magnoliopsida</taxon>
        <taxon>Liliopsida</taxon>
        <taxon>Poales</taxon>
        <taxon>Poaceae</taxon>
        <taxon>PACMAD clade</taxon>
        <taxon>Arundinoideae</taxon>
        <taxon>Arundineae</taxon>
        <taxon>Arundo</taxon>
    </lineage>
</organism>
<accession>A0A0A9B0S3</accession>
<evidence type="ECO:0000313" key="1">
    <source>
        <dbReference type="EMBL" id="JAD57569.1"/>
    </source>
</evidence>
<proteinExistence type="predicted"/>
<dbReference type="AlphaFoldDB" id="A0A0A9B0S3"/>
<reference evidence="1" key="1">
    <citation type="submission" date="2014-09" db="EMBL/GenBank/DDBJ databases">
        <authorList>
            <person name="Magalhaes I.L.F."/>
            <person name="Oliveira U."/>
            <person name="Santos F.R."/>
            <person name="Vidigal T.H.D.A."/>
            <person name="Brescovit A.D."/>
            <person name="Santos A.J."/>
        </authorList>
    </citation>
    <scope>NUCLEOTIDE SEQUENCE</scope>
    <source>
        <tissue evidence="1">Shoot tissue taken approximately 20 cm above the soil surface</tissue>
    </source>
</reference>
<dbReference type="EMBL" id="GBRH01240326">
    <property type="protein sequence ID" value="JAD57569.1"/>
    <property type="molecule type" value="Transcribed_RNA"/>
</dbReference>